<evidence type="ECO:0000313" key="4">
    <source>
        <dbReference type="Proteomes" id="UP000178486"/>
    </source>
</evidence>
<evidence type="ECO:0008006" key="5">
    <source>
        <dbReference type="Google" id="ProtNLM"/>
    </source>
</evidence>
<organism evidence="3 4">
    <name type="scientific">Candidatus Roizmanbacteria bacterium RIFCSPLOWO2_01_FULL_45_11</name>
    <dbReference type="NCBI Taxonomy" id="1802070"/>
    <lineage>
        <taxon>Bacteria</taxon>
        <taxon>Candidatus Roizmaniibacteriota</taxon>
    </lineage>
</organism>
<dbReference type="Pfam" id="PF00534">
    <property type="entry name" value="Glycos_transf_1"/>
    <property type="match status" value="1"/>
</dbReference>
<dbReference type="AlphaFoldDB" id="A0A1F7JD46"/>
<dbReference type="InterPro" id="IPR028098">
    <property type="entry name" value="Glyco_trans_4-like_N"/>
</dbReference>
<evidence type="ECO:0000259" key="2">
    <source>
        <dbReference type="Pfam" id="PF13439"/>
    </source>
</evidence>
<sequence length="350" mass="39990">MKIGIVSPYLHAMSGGERYMLTIAEYLSRYHRVDIFWNDEKIKKLAREKLSIDITRTNIVPDTFFTRHNVFKNIAVSCQYDLIIFLSDGSIPVSFARKNILHFQRPFPSVKSSVLLALKLQRFQHVICNSSFTKQWIDRAYGVSSTVLYPPVPVEEFRAEKKKKQIISVGRFHPFKKQHILLTVFNALHTVLPRWKLVLAGGLLLQDADYFESLKHLAKGLPVTFLPNVSFDKLAGQYATSMLYWHAAGFGENEHTHPEAMEHFGITTVEAMASGCVPLVYEGGGQREIIEQGKSGFLWKTDDELIQQTIRLIKRPAVVRSVATYAVKRSKVFGQERFIHDVDSLMNNMT</sequence>
<dbReference type="GO" id="GO:0004377">
    <property type="term" value="F:GDP-Man:Man(3)GlcNAc(2)-PP-Dol alpha-1,2-mannosyltransferase activity"/>
    <property type="evidence" value="ECO:0007669"/>
    <property type="project" value="InterPro"/>
</dbReference>
<dbReference type="PANTHER" id="PTHR45919">
    <property type="entry name" value="GDP-MAN:MAN(3)GLCNAC(2)-PP-DOL ALPHA-1,2-MANNOSYLTRANSFERASE"/>
    <property type="match status" value="1"/>
</dbReference>
<dbReference type="GO" id="GO:0016020">
    <property type="term" value="C:membrane"/>
    <property type="evidence" value="ECO:0007669"/>
    <property type="project" value="TreeGrafter"/>
</dbReference>
<dbReference type="InterPro" id="IPR038013">
    <property type="entry name" value="ALG11"/>
</dbReference>
<feature type="domain" description="Glycosyltransferase subfamily 4-like N-terminal" evidence="2">
    <location>
        <begin position="14"/>
        <end position="155"/>
    </location>
</feature>
<name>A0A1F7JD46_9BACT</name>
<dbReference type="Pfam" id="PF13439">
    <property type="entry name" value="Glyco_transf_4"/>
    <property type="match status" value="1"/>
</dbReference>
<evidence type="ECO:0000259" key="1">
    <source>
        <dbReference type="Pfam" id="PF00534"/>
    </source>
</evidence>
<protein>
    <recommendedName>
        <fullName evidence="5">Glycosyl transferase family 1 domain-containing protein</fullName>
    </recommendedName>
</protein>
<proteinExistence type="predicted"/>
<dbReference type="Gene3D" id="3.40.50.2000">
    <property type="entry name" value="Glycogen Phosphorylase B"/>
    <property type="match status" value="2"/>
</dbReference>
<dbReference type="EMBL" id="MGAU01000060">
    <property type="protein sequence ID" value="OGK53542.1"/>
    <property type="molecule type" value="Genomic_DNA"/>
</dbReference>
<comment type="caution">
    <text evidence="3">The sequence shown here is derived from an EMBL/GenBank/DDBJ whole genome shotgun (WGS) entry which is preliminary data.</text>
</comment>
<dbReference type="InterPro" id="IPR001296">
    <property type="entry name" value="Glyco_trans_1"/>
</dbReference>
<dbReference type="Proteomes" id="UP000178486">
    <property type="component" value="Unassembled WGS sequence"/>
</dbReference>
<dbReference type="SUPFAM" id="SSF53756">
    <property type="entry name" value="UDP-Glycosyltransferase/glycogen phosphorylase"/>
    <property type="match status" value="1"/>
</dbReference>
<gene>
    <name evidence="3" type="ORF">A3B56_00265</name>
</gene>
<evidence type="ECO:0000313" key="3">
    <source>
        <dbReference type="EMBL" id="OGK53542.1"/>
    </source>
</evidence>
<accession>A0A1F7JD46</accession>
<dbReference type="CDD" id="cd03801">
    <property type="entry name" value="GT4_PimA-like"/>
    <property type="match status" value="1"/>
</dbReference>
<dbReference type="PANTHER" id="PTHR45919:SF1">
    <property type="entry name" value="GDP-MAN:MAN(3)GLCNAC(2)-PP-DOL ALPHA-1,2-MANNOSYLTRANSFERASE"/>
    <property type="match status" value="1"/>
</dbReference>
<reference evidence="3 4" key="1">
    <citation type="journal article" date="2016" name="Nat. Commun.">
        <title>Thousands of microbial genomes shed light on interconnected biogeochemical processes in an aquifer system.</title>
        <authorList>
            <person name="Anantharaman K."/>
            <person name="Brown C.T."/>
            <person name="Hug L.A."/>
            <person name="Sharon I."/>
            <person name="Castelle C.J."/>
            <person name="Probst A.J."/>
            <person name="Thomas B.C."/>
            <person name="Singh A."/>
            <person name="Wilkins M.J."/>
            <person name="Karaoz U."/>
            <person name="Brodie E.L."/>
            <person name="Williams K.H."/>
            <person name="Hubbard S.S."/>
            <person name="Banfield J.F."/>
        </authorList>
    </citation>
    <scope>NUCLEOTIDE SEQUENCE [LARGE SCALE GENOMIC DNA]</scope>
</reference>
<feature type="domain" description="Glycosyl transferase family 1" evidence="1">
    <location>
        <begin position="158"/>
        <end position="321"/>
    </location>
</feature>
<dbReference type="GO" id="GO:0006487">
    <property type="term" value="P:protein N-linked glycosylation"/>
    <property type="evidence" value="ECO:0007669"/>
    <property type="project" value="TreeGrafter"/>
</dbReference>